<name>A0A2A2CZ10_9ACTN</name>
<proteinExistence type="predicted"/>
<evidence type="ECO:0000313" key="2">
    <source>
        <dbReference type="Proteomes" id="UP000218944"/>
    </source>
</evidence>
<accession>A0A2A2CZ10</accession>
<reference evidence="1 2" key="1">
    <citation type="submission" date="2017-08" db="EMBL/GenBank/DDBJ databases">
        <title>Genome sequence of Streptomyces albireticuli NRRL B-1670.</title>
        <authorList>
            <person name="Graham D.E."/>
            <person name="Mahan K.M."/>
            <person name="Klingeman D.M."/>
            <person name="Hettich R.L."/>
            <person name="Parry R.J."/>
            <person name="Spain J.C."/>
        </authorList>
    </citation>
    <scope>NUCLEOTIDE SEQUENCE [LARGE SCALE GENOMIC DNA]</scope>
    <source>
        <strain evidence="1 2">NRRL B-1670</strain>
    </source>
</reference>
<dbReference type="EMBL" id="NSJV01000673">
    <property type="protein sequence ID" value="PAU44396.1"/>
    <property type="molecule type" value="Genomic_DNA"/>
</dbReference>
<protein>
    <submittedName>
        <fullName evidence="1">Uncharacterized protein</fullName>
    </submittedName>
</protein>
<comment type="caution">
    <text evidence="1">The sequence shown here is derived from an EMBL/GenBank/DDBJ whole genome shotgun (WGS) entry which is preliminary data.</text>
</comment>
<dbReference type="AlphaFoldDB" id="A0A2A2CZ10"/>
<dbReference type="Proteomes" id="UP000218944">
    <property type="component" value="Unassembled WGS sequence"/>
</dbReference>
<gene>
    <name evidence="1" type="ORF">CK936_35140</name>
</gene>
<evidence type="ECO:0000313" key="1">
    <source>
        <dbReference type="EMBL" id="PAU44396.1"/>
    </source>
</evidence>
<keyword evidence="2" id="KW-1185">Reference proteome</keyword>
<organism evidence="1 2">
    <name type="scientific">Streptomyces albireticuli</name>
    <dbReference type="NCBI Taxonomy" id="1940"/>
    <lineage>
        <taxon>Bacteria</taxon>
        <taxon>Bacillati</taxon>
        <taxon>Actinomycetota</taxon>
        <taxon>Actinomycetes</taxon>
        <taxon>Kitasatosporales</taxon>
        <taxon>Streptomycetaceae</taxon>
        <taxon>Streptomyces</taxon>
    </lineage>
</organism>
<sequence>MTEHQVGPEEFVTPGRDAARARLLHTSLRALARGGAGPVLQEMAEEVLSGRMGLRECLRTGAYAEALTREATAAHAEWERMPEAEREHHAAEARRLLGTSYEAAAYEGAPYEGLPYEAAAYEAVPHATGGPGLR</sequence>
<dbReference type="RefSeq" id="WP_095584983.1">
    <property type="nucleotide sequence ID" value="NZ_JAJQQQ010000004.1"/>
</dbReference>